<gene>
    <name evidence="3" type="ORF">PCOR1329_LOCUS63904</name>
</gene>
<reference evidence="3" key="1">
    <citation type="submission" date="2023-10" db="EMBL/GenBank/DDBJ databases">
        <authorList>
            <person name="Chen Y."/>
            <person name="Shah S."/>
            <person name="Dougan E. K."/>
            <person name="Thang M."/>
            <person name="Chan C."/>
        </authorList>
    </citation>
    <scope>NUCLEOTIDE SEQUENCE [LARGE SCALE GENOMIC DNA]</scope>
</reference>
<evidence type="ECO:0000256" key="1">
    <source>
        <dbReference type="ARBA" id="ARBA00022441"/>
    </source>
</evidence>
<evidence type="ECO:0000313" key="4">
    <source>
        <dbReference type="Proteomes" id="UP001189429"/>
    </source>
</evidence>
<evidence type="ECO:0000256" key="2">
    <source>
        <dbReference type="ARBA" id="ARBA00022737"/>
    </source>
</evidence>
<organism evidence="3 4">
    <name type="scientific">Prorocentrum cordatum</name>
    <dbReference type="NCBI Taxonomy" id="2364126"/>
    <lineage>
        <taxon>Eukaryota</taxon>
        <taxon>Sar</taxon>
        <taxon>Alveolata</taxon>
        <taxon>Dinophyceae</taxon>
        <taxon>Prorocentrales</taxon>
        <taxon>Prorocentraceae</taxon>
        <taxon>Prorocentrum</taxon>
    </lineage>
</organism>
<protein>
    <submittedName>
        <fullName evidence="3">Uncharacterized protein</fullName>
    </submittedName>
</protein>
<dbReference type="InterPro" id="IPR015915">
    <property type="entry name" value="Kelch-typ_b-propeller"/>
</dbReference>
<proteinExistence type="predicted"/>
<dbReference type="InterPro" id="IPR006652">
    <property type="entry name" value="Kelch_1"/>
</dbReference>
<accession>A0ABN9W474</accession>
<dbReference type="Gene3D" id="2.120.10.80">
    <property type="entry name" value="Kelch-type beta propeller"/>
    <property type="match status" value="1"/>
</dbReference>
<keyword evidence="2" id="KW-0677">Repeat</keyword>
<dbReference type="Pfam" id="PF01344">
    <property type="entry name" value="Kelch_1"/>
    <property type="match status" value="4"/>
</dbReference>
<dbReference type="PANTHER" id="PTHR46344:SF27">
    <property type="entry name" value="KELCH REPEAT SUPERFAMILY PROTEIN"/>
    <property type="match status" value="1"/>
</dbReference>
<name>A0ABN9W474_9DINO</name>
<dbReference type="EMBL" id="CAUYUJ010018129">
    <property type="protein sequence ID" value="CAK0880884.1"/>
    <property type="molecule type" value="Genomic_DNA"/>
</dbReference>
<dbReference type="SUPFAM" id="SSF117281">
    <property type="entry name" value="Kelch motif"/>
    <property type="match status" value="1"/>
</dbReference>
<dbReference type="SMART" id="SM00612">
    <property type="entry name" value="Kelch"/>
    <property type="match status" value="4"/>
</dbReference>
<keyword evidence="4" id="KW-1185">Reference proteome</keyword>
<dbReference type="Proteomes" id="UP001189429">
    <property type="component" value="Unassembled WGS sequence"/>
</dbReference>
<comment type="caution">
    <text evidence="3">The sequence shown here is derived from an EMBL/GenBank/DDBJ whole genome shotgun (WGS) entry which is preliminary data.</text>
</comment>
<dbReference type="PANTHER" id="PTHR46344">
    <property type="entry name" value="OS02G0202900 PROTEIN"/>
    <property type="match status" value="1"/>
</dbReference>
<keyword evidence="1" id="KW-0880">Kelch repeat</keyword>
<evidence type="ECO:0000313" key="3">
    <source>
        <dbReference type="EMBL" id="CAK0880884.1"/>
    </source>
</evidence>
<sequence>MDDQPPAAEKQLRLEVLRPDALLARAHRRRFAAVRAAHRFAGEVHAEFVMATRETAYSICAHAGLLASGAVGCASKGVHATTALMLPRLREAFPGYAYVCGGETPEGAALSSVARFDVASGAWEAAPPMRQRRSGATASVVAGGLYVCGGSDGDEMLSSVERFEPRRGAWEPARPMACARDGASSGVLSGRLYVCGGRASEHLQLSSVERFDPCARDWEGWGTLPLMAFQRVCLAVASLGGLLYACGGRDVQRLRSAERFDQQAECRVDAVALAGELNANSARDLAVSFPSVHPFRVWTGAARLYP</sequence>